<keyword evidence="1" id="KW-0129">CBS domain</keyword>
<evidence type="ECO:0000256" key="1">
    <source>
        <dbReference type="PROSITE-ProRule" id="PRU00703"/>
    </source>
</evidence>
<protein>
    <submittedName>
        <fullName evidence="7">EAL domain-containing protein</fullName>
    </submittedName>
</protein>
<dbReference type="Proteomes" id="UP001575181">
    <property type="component" value="Unassembled WGS sequence"/>
</dbReference>
<evidence type="ECO:0000259" key="4">
    <source>
        <dbReference type="PROSITE" id="PS50883"/>
    </source>
</evidence>
<dbReference type="PANTHER" id="PTHR44757">
    <property type="entry name" value="DIGUANYLATE CYCLASE DGCP"/>
    <property type="match status" value="1"/>
</dbReference>
<evidence type="ECO:0000313" key="8">
    <source>
        <dbReference type="Proteomes" id="UP001575181"/>
    </source>
</evidence>
<dbReference type="InterPro" id="IPR000644">
    <property type="entry name" value="CBS_dom"/>
</dbReference>
<dbReference type="PROSITE" id="PS50113">
    <property type="entry name" value="PAC"/>
    <property type="match status" value="2"/>
</dbReference>
<dbReference type="RefSeq" id="WP_373656735.1">
    <property type="nucleotide sequence ID" value="NZ_JBGUAW010000009.1"/>
</dbReference>
<dbReference type="InterPro" id="IPR001610">
    <property type="entry name" value="PAC"/>
</dbReference>
<dbReference type="NCBIfam" id="TIGR00254">
    <property type="entry name" value="GGDEF"/>
    <property type="match status" value="1"/>
</dbReference>
<feature type="domain" description="PAC" evidence="3">
    <location>
        <begin position="583"/>
        <end position="635"/>
    </location>
</feature>
<dbReference type="InterPro" id="IPR052155">
    <property type="entry name" value="Biofilm_reg_signaling"/>
</dbReference>
<dbReference type="InterPro" id="IPR035919">
    <property type="entry name" value="EAL_sf"/>
</dbReference>
<dbReference type="CDD" id="cd00130">
    <property type="entry name" value="PAS"/>
    <property type="match status" value="3"/>
</dbReference>
<keyword evidence="8" id="KW-1185">Reference proteome</keyword>
<dbReference type="InterPro" id="IPR035965">
    <property type="entry name" value="PAS-like_dom_sf"/>
</dbReference>
<dbReference type="CDD" id="cd01949">
    <property type="entry name" value="GGDEF"/>
    <property type="match status" value="1"/>
</dbReference>
<feature type="domain" description="GGDEF" evidence="5">
    <location>
        <begin position="667"/>
        <end position="800"/>
    </location>
</feature>
<dbReference type="PROSITE" id="PS50887">
    <property type="entry name" value="GGDEF"/>
    <property type="match status" value="1"/>
</dbReference>
<dbReference type="SMART" id="SM00086">
    <property type="entry name" value="PAC"/>
    <property type="match status" value="3"/>
</dbReference>
<evidence type="ECO:0000259" key="3">
    <source>
        <dbReference type="PROSITE" id="PS50113"/>
    </source>
</evidence>
<dbReference type="InterPro" id="IPR046342">
    <property type="entry name" value="CBS_dom_sf"/>
</dbReference>
<sequence length="1057" mass="116705">MRSWDGVDVAAVMRPAAVTAAPDETVDDLLARVPPAEAGVIPVCESGRPLGLLTARDLVAASPPGGSRKARALEIMAVPTFAAPNEALDQAVSRLLRQGADALVVTTGQGAFLGLVSPYVCFDYLALQEFPEALVVGASGSTAASVVSEVDPAATVLSRLGRSRRGGAVVLRGPLPPAILGAEQGLAWLQGGRAESPVAEAREGALLLSREDSVRQAARRLREQGHRRAVVLNGNGEVRGILDCTDLLASVLNRRESSLPNNLEQWSQLLLDQIGEPAFLVDWQGHFVAVNQAACRALHYGREELLGMTVPDLDPTFSAEQFRENSAQLERKGYDSIETIHRRRDGTDIPVELRISFLRFQGREYHVVLAHDLTPQRRTEAALEETEARYRKLFEYANDAFFLMAEMRFTEVNPQAERLLGVPAEELLGRSPLDFSPHLQPDGQLSSHKARRYTGAAHDGEPQCFEWRHLRADGTEVDAEVSLTPVVLGERGYLLAVLRDLSDRKRQEEQLRQAAAVFESTHEGVLITDSEGRVQQVNRAFTEITGYSAEESVGGIPPFLHDNRLDENGETIDWADIIHAGAWQGEFWNYRKNGEYFPIWLTLNGVENERGEITNYVGVFSDISRIKRSQAELEYQARHDPLTGLPNRMQLNDYLEHAMALAERHRQELGVLFLDLDGFKEINDSLGHSVGDSLLAQVGARLRDTVRRADTVARLGGDEFIVLTEELKDPKQAGELAEKLTSALAEPFAVEGQDLFITTSVGICLYPRDGDSVEALLKNADAAMYWAKAEGRNTFQFYTRELTSRALQNVLVKGDLRRAMQQEDLLLHYQNQVDLRTGAVVGVEALLRWNHPETGMVPPNDFLPVAEETELIHPLGEWVLSTACQQARQWLDAGIEFGRMAVNIAVPQIQRGDLAGLVARYLHESGLPPERLELEITEDFIIGEEDRALGVLGTLRELGVGLAIDDFGTGYSSLRYLKQLPVNKLKLDKSFVDELPDNSNDTAIARAVIALARALDLTVIAEGVETRRQREFLVAEGCDQGQGFLWARPRAVPNFVA</sequence>
<feature type="domain" description="CBS" evidence="6">
    <location>
        <begin position="13"/>
        <end position="68"/>
    </location>
</feature>
<evidence type="ECO:0000313" key="7">
    <source>
        <dbReference type="EMBL" id="MFA9461948.1"/>
    </source>
</evidence>
<dbReference type="Gene3D" id="3.30.450.20">
    <property type="entry name" value="PAS domain"/>
    <property type="match status" value="3"/>
</dbReference>
<evidence type="ECO:0000259" key="5">
    <source>
        <dbReference type="PROSITE" id="PS50887"/>
    </source>
</evidence>
<proteinExistence type="predicted"/>
<dbReference type="InterPro" id="IPR000014">
    <property type="entry name" value="PAS"/>
</dbReference>
<feature type="domain" description="PAS" evidence="2">
    <location>
        <begin position="263"/>
        <end position="307"/>
    </location>
</feature>
<feature type="domain" description="PAS" evidence="2">
    <location>
        <begin position="386"/>
        <end position="442"/>
    </location>
</feature>
<dbReference type="PROSITE" id="PS50112">
    <property type="entry name" value="PAS"/>
    <property type="match status" value="3"/>
</dbReference>
<dbReference type="Pfam" id="PF00990">
    <property type="entry name" value="GGDEF"/>
    <property type="match status" value="1"/>
</dbReference>
<dbReference type="SMART" id="SM00091">
    <property type="entry name" value="PAS"/>
    <property type="match status" value="3"/>
</dbReference>
<feature type="domain" description="EAL" evidence="4">
    <location>
        <begin position="809"/>
        <end position="1057"/>
    </location>
</feature>
<dbReference type="Gene3D" id="3.10.580.10">
    <property type="entry name" value="CBS-domain"/>
    <property type="match status" value="2"/>
</dbReference>
<dbReference type="InterPro" id="IPR043128">
    <property type="entry name" value="Rev_trsase/Diguanyl_cyclase"/>
</dbReference>
<evidence type="ECO:0000259" key="6">
    <source>
        <dbReference type="PROSITE" id="PS51371"/>
    </source>
</evidence>
<dbReference type="InterPro" id="IPR001633">
    <property type="entry name" value="EAL_dom"/>
</dbReference>
<dbReference type="InterPro" id="IPR000160">
    <property type="entry name" value="GGDEF_dom"/>
</dbReference>
<dbReference type="EMBL" id="JBGUAW010000009">
    <property type="protein sequence ID" value="MFA9461948.1"/>
    <property type="molecule type" value="Genomic_DNA"/>
</dbReference>
<dbReference type="PROSITE" id="PS50883">
    <property type="entry name" value="EAL"/>
    <property type="match status" value="1"/>
</dbReference>
<evidence type="ECO:0000259" key="2">
    <source>
        <dbReference type="PROSITE" id="PS50112"/>
    </source>
</evidence>
<dbReference type="CDD" id="cd01948">
    <property type="entry name" value="EAL"/>
    <property type="match status" value="1"/>
</dbReference>
<dbReference type="Pfam" id="PF00571">
    <property type="entry name" value="CBS"/>
    <property type="match status" value="2"/>
</dbReference>
<dbReference type="CDD" id="cd02205">
    <property type="entry name" value="CBS_pair_SF"/>
    <property type="match status" value="1"/>
</dbReference>
<dbReference type="SUPFAM" id="SSF141868">
    <property type="entry name" value="EAL domain-like"/>
    <property type="match status" value="1"/>
</dbReference>
<dbReference type="InterPro" id="IPR029787">
    <property type="entry name" value="Nucleotide_cyclase"/>
</dbReference>
<dbReference type="SUPFAM" id="SSF54631">
    <property type="entry name" value="CBS-domain pair"/>
    <property type="match status" value="2"/>
</dbReference>
<dbReference type="Gene3D" id="3.20.20.450">
    <property type="entry name" value="EAL domain"/>
    <property type="match status" value="1"/>
</dbReference>
<dbReference type="SMART" id="SM00052">
    <property type="entry name" value="EAL"/>
    <property type="match status" value="1"/>
</dbReference>
<dbReference type="NCBIfam" id="TIGR00229">
    <property type="entry name" value="sensory_box"/>
    <property type="match status" value="3"/>
</dbReference>
<feature type="domain" description="PAC" evidence="3">
    <location>
        <begin position="463"/>
        <end position="513"/>
    </location>
</feature>
<dbReference type="Pfam" id="PF00563">
    <property type="entry name" value="EAL"/>
    <property type="match status" value="1"/>
</dbReference>
<dbReference type="SMART" id="SM00267">
    <property type="entry name" value="GGDEF"/>
    <property type="match status" value="1"/>
</dbReference>
<dbReference type="Gene3D" id="3.30.70.270">
    <property type="match status" value="1"/>
</dbReference>
<dbReference type="SUPFAM" id="SSF55073">
    <property type="entry name" value="Nucleotide cyclase"/>
    <property type="match status" value="1"/>
</dbReference>
<gene>
    <name evidence="7" type="ORF">ACERLL_14075</name>
</gene>
<comment type="caution">
    <text evidence="7">The sequence shown here is derived from an EMBL/GenBank/DDBJ whole genome shotgun (WGS) entry which is preliminary data.</text>
</comment>
<dbReference type="InterPro" id="IPR000700">
    <property type="entry name" value="PAS-assoc_C"/>
</dbReference>
<feature type="domain" description="CBS" evidence="6">
    <location>
        <begin position="201"/>
        <end position="257"/>
    </location>
</feature>
<feature type="domain" description="PAS" evidence="2">
    <location>
        <begin position="510"/>
        <end position="554"/>
    </location>
</feature>
<reference evidence="7 8" key="1">
    <citation type="submission" date="2024-08" db="EMBL/GenBank/DDBJ databases">
        <title>Whole-genome sequencing of halo(alkali)philic microorganisms from hypersaline lakes.</title>
        <authorList>
            <person name="Sorokin D.Y."/>
            <person name="Merkel A.Y."/>
            <person name="Messina E."/>
            <person name="Yakimov M."/>
        </authorList>
    </citation>
    <scope>NUCLEOTIDE SEQUENCE [LARGE SCALE GENOMIC DNA]</scope>
    <source>
        <strain evidence="7 8">Cl-TMA</strain>
    </source>
</reference>
<dbReference type="PROSITE" id="PS51371">
    <property type="entry name" value="CBS"/>
    <property type="match status" value="2"/>
</dbReference>
<dbReference type="PANTHER" id="PTHR44757:SF2">
    <property type="entry name" value="BIOFILM ARCHITECTURE MAINTENANCE PROTEIN MBAA"/>
    <property type="match status" value="1"/>
</dbReference>
<name>A0ABV4TZI3_9GAMM</name>
<accession>A0ABV4TZI3</accession>
<dbReference type="SUPFAM" id="SSF55785">
    <property type="entry name" value="PYP-like sensor domain (PAS domain)"/>
    <property type="match status" value="3"/>
</dbReference>
<dbReference type="Pfam" id="PF13426">
    <property type="entry name" value="PAS_9"/>
    <property type="match status" value="3"/>
</dbReference>
<organism evidence="7 8">
    <name type="scientific">Thiohalorhabdus methylotrophus</name>
    <dbReference type="NCBI Taxonomy" id="3242694"/>
    <lineage>
        <taxon>Bacteria</taxon>
        <taxon>Pseudomonadati</taxon>
        <taxon>Pseudomonadota</taxon>
        <taxon>Gammaproteobacteria</taxon>
        <taxon>Thiohalorhabdales</taxon>
        <taxon>Thiohalorhabdaceae</taxon>
        <taxon>Thiohalorhabdus</taxon>
    </lineage>
</organism>
<dbReference type="SMART" id="SM00116">
    <property type="entry name" value="CBS"/>
    <property type="match status" value="2"/>
</dbReference>